<name>A0A7W4JS23_9PROT</name>
<evidence type="ECO:0000259" key="1">
    <source>
        <dbReference type="Pfam" id="PF01425"/>
    </source>
</evidence>
<accession>A0A7W4JS23</accession>
<dbReference type="RefSeq" id="WP_183118984.1">
    <property type="nucleotide sequence ID" value="NZ_JABEQF010000004.1"/>
</dbReference>
<dbReference type="AlphaFoldDB" id="A0A7W4JS23"/>
<dbReference type="EMBL" id="JABEQF010000004">
    <property type="protein sequence ID" value="MBB2189835.1"/>
    <property type="molecule type" value="Genomic_DNA"/>
</dbReference>
<dbReference type="NCBIfam" id="NF006631">
    <property type="entry name" value="PRK09201.1"/>
    <property type="match status" value="1"/>
</dbReference>
<dbReference type="InterPro" id="IPR014087">
    <property type="entry name" value="Carboxybiuret_hydro_AtzE"/>
</dbReference>
<comment type="caution">
    <text evidence="2">The sequence shown here is derived from an EMBL/GenBank/DDBJ whole genome shotgun (WGS) entry which is preliminary data.</text>
</comment>
<protein>
    <submittedName>
        <fullName evidence="2">AtzE family amidohydrolase</fullName>
    </submittedName>
</protein>
<reference evidence="2 3" key="1">
    <citation type="submission" date="2020-04" db="EMBL/GenBank/DDBJ databases">
        <title>Description of novel Gluconacetobacter.</title>
        <authorList>
            <person name="Sombolestani A."/>
        </authorList>
    </citation>
    <scope>NUCLEOTIDE SEQUENCE [LARGE SCALE GENOMIC DNA]</scope>
    <source>
        <strain evidence="2 3">LMG 21311</strain>
    </source>
</reference>
<keyword evidence="3" id="KW-1185">Reference proteome</keyword>
<dbReference type="Gene3D" id="3.90.1300.10">
    <property type="entry name" value="Amidase signature (AS) domain"/>
    <property type="match status" value="1"/>
</dbReference>
<dbReference type="NCBIfam" id="TIGR02715">
    <property type="entry name" value="amido_AtzE"/>
    <property type="match status" value="1"/>
</dbReference>
<sequence>MTDISSAMRLAADIRAGHTTAVTAVTAVIADIEARDTRINSVTRIFGPPAVAEAEKIDRRIAAGEDPGPLAGVPFGVKDLFDVVDEVTTAGSVVLRESRPATHDATVVARLRAAGAIPVASLNMDEFAYGFATDNAHHGITRNPHDLARLAGGSSGGSAAAVAAGLLPFTLGSDTNGSIRVPASLCGVWGLKPTFGTVPRDGAYPFAASLDVVGPFAGTLEDLRLVYETMYGAAMTDLPSVGTLRVGRLGGWFANNVSEPLARAIDAVAAHLGGAETVQLPEVARARAASFLITAAEGGNLHLPRLRRHAQQYDPATRDRLMAGALLPATTVIQAHRFRSWFRAQIHAAFSNVDVLIAPATVGEAPRIDQPTIVVDGQNVSARANLGLYTQPLSLAGVPILSTPLAGTGGLPLGLQLVAAPGREAALFAVAAELERAGLAGRAPLPAKGR</sequence>
<dbReference type="InterPro" id="IPR036928">
    <property type="entry name" value="AS_sf"/>
</dbReference>
<dbReference type="InterPro" id="IPR000120">
    <property type="entry name" value="Amidase"/>
</dbReference>
<keyword evidence="2" id="KW-0378">Hydrolase</keyword>
<feature type="domain" description="Amidase" evidence="1">
    <location>
        <begin position="24"/>
        <end position="427"/>
    </location>
</feature>
<dbReference type="Proteomes" id="UP000555756">
    <property type="component" value="Unassembled WGS sequence"/>
</dbReference>
<evidence type="ECO:0000313" key="2">
    <source>
        <dbReference type="EMBL" id="MBB2189835.1"/>
    </source>
</evidence>
<proteinExistence type="predicted"/>
<evidence type="ECO:0000313" key="3">
    <source>
        <dbReference type="Proteomes" id="UP000555756"/>
    </source>
</evidence>
<organism evidence="2 3">
    <name type="scientific">Gluconacetobacter azotocaptans</name>
    <dbReference type="NCBI Taxonomy" id="142834"/>
    <lineage>
        <taxon>Bacteria</taxon>
        <taxon>Pseudomonadati</taxon>
        <taxon>Pseudomonadota</taxon>
        <taxon>Alphaproteobacteria</taxon>
        <taxon>Acetobacterales</taxon>
        <taxon>Acetobacteraceae</taxon>
        <taxon>Gluconacetobacter</taxon>
    </lineage>
</organism>
<dbReference type="InterPro" id="IPR023631">
    <property type="entry name" value="Amidase_dom"/>
</dbReference>
<dbReference type="Pfam" id="PF01425">
    <property type="entry name" value="Amidase"/>
    <property type="match status" value="1"/>
</dbReference>
<dbReference type="PANTHER" id="PTHR11895:SF172">
    <property type="entry name" value="GLUTAMYL-TRNA(GLN) AMIDOTRANSFERASE"/>
    <property type="match status" value="1"/>
</dbReference>
<dbReference type="GO" id="GO:0016787">
    <property type="term" value="F:hydrolase activity"/>
    <property type="evidence" value="ECO:0007669"/>
    <property type="project" value="UniProtKB-KW"/>
</dbReference>
<gene>
    <name evidence="2" type="ORF">HLH34_07625</name>
</gene>
<dbReference type="SUPFAM" id="SSF75304">
    <property type="entry name" value="Amidase signature (AS) enzymes"/>
    <property type="match status" value="1"/>
</dbReference>
<dbReference type="PANTHER" id="PTHR11895">
    <property type="entry name" value="TRANSAMIDASE"/>
    <property type="match status" value="1"/>
</dbReference>